<reference evidence="1 2" key="1">
    <citation type="submission" date="2016-11" db="EMBL/GenBank/DDBJ databases">
        <authorList>
            <person name="Jaros S."/>
            <person name="Januszkiewicz K."/>
            <person name="Wedrychowicz H."/>
        </authorList>
    </citation>
    <scope>NUCLEOTIDE SEQUENCE [LARGE SCALE GENOMIC DNA]</scope>
    <source>
        <strain evidence="1 2">KHT3</strain>
    </source>
</reference>
<protein>
    <submittedName>
        <fullName evidence="1">C-terminal repeat of topoisomerase</fullName>
    </submittedName>
</protein>
<dbReference type="RefSeq" id="WP_073203580.1">
    <property type="nucleotide sequence ID" value="NZ_FRBD01000001.1"/>
</dbReference>
<dbReference type="OrthoDB" id="753911at2"/>
<dbReference type="AlphaFoldDB" id="A0A1M6R473"/>
<evidence type="ECO:0000313" key="1">
    <source>
        <dbReference type="EMBL" id="SHK27269.1"/>
    </source>
</evidence>
<dbReference type="InterPro" id="IPR025589">
    <property type="entry name" value="Toprim_C_rpt"/>
</dbReference>
<accession>A0A1M6R473</accession>
<dbReference type="GO" id="GO:0016853">
    <property type="term" value="F:isomerase activity"/>
    <property type="evidence" value="ECO:0007669"/>
    <property type="project" value="UniProtKB-KW"/>
</dbReference>
<keyword evidence="1" id="KW-0413">Isomerase</keyword>
<evidence type="ECO:0000313" key="2">
    <source>
        <dbReference type="Proteomes" id="UP000184130"/>
    </source>
</evidence>
<gene>
    <name evidence="1" type="ORF">SAMN05216463_10175</name>
</gene>
<dbReference type="EMBL" id="FRBD01000001">
    <property type="protein sequence ID" value="SHK27269.1"/>
    <property type="molecule type" value="Genomic_DNA"/>
</dbReference>
<sequence length="274" mass="30670">MESTKSIGICPICGQGHITEHPFGWACDNSKKNDDGTWYNCKFVVFRQYHGANITEEDVKTLLATGETGELQMCNKEGKPFIGKLVIKEGKVQLAFPPRYLEGRCPVCGGRIKVTGKGYACENYFKKDEGHCNFFISSTLCNRVITEQEVENFLAGKKQILDGFCSKAGKHFSSLLSTTIEGKVMLNSTICQCPQCGGEIRVGPRAYNCSNYSNEDVKCQFSVWRTIDGHEVTPEEVKQLCDKGETDEVIHFYRKDGSQFDKKLKLEDGKVILV</sequence>
<name>A0A1M6R473_XYLRU</name>
<dbReference type="Proteomes" id="UP000184130">
    <property type="component" value="Unassembled WGS sequence"/>
</dbReference>
<proteinExistence type="predicted"/>
<dbReference type="Pfam" id="PF13342">
    <property type="entry name" value="Toprim_Crpt"/>
    <property type="match status" value="3"/>
</dbReference>
<organism evidence="1 2">
    <name type="scientific">Xylanibacter ruminicola</name>
    <name type="common">Prevotella ruminicola</name>
    <dbReference type="NCBI Taxonomy" id="839"/>
    <lineage>
        <taxon>Bacteria</taxon>
        <taxon>Pseudomonadati</taxon>
        <taxon>Bacteroidota</taxon>
        <taxon>Bacteroidia</taxon>
        <taxon>Bacteroidales</taxon>
        <taxon>Prevotellaceae</taxon>
        <taxon>Xylanibacter</taxon>
    </lineage>
</organism>